<name>A0AAD7MML7_9AGAR</name>
<dbReference type="Proteomes" id="UP001215280">
    <property type="component" value="Unassembled WGS sequence"/>
</dbReference>
<feature type="region of interest" description="Disordered" evidence="1">
    <location>
        <begin position="342"/>
        <end position="380"/>
    </location>
</feature>
<gene>
    <name evidence="2" type="ORF">DFH07DRAFT_783657</name>
</gene>
<dbReference type="AlphaFoldDB" id="A0AAD7MML7"/>
<organism evidence="2 3">
    <name type="scientific">Mycena maculata</name>
    <dbReference type="NCBI Taxonomy" id="230809"/>
    <lineage>
        <taxon>Eukaryota</taxon>
        <taxon>Fungi</taxon>
        <taxon>Dikarya</taxon>
        <taxon>Basidiomycota</taxon>
        <taxon>Agaricomycotina</taxon>
        <taxon>Agaricomycetes</taxon>
        <taxon>Agaricomycetidae</taxon>
        <taxon>Agaricales</taxon>
        <taxon>Marasmiineae</taxon>
        <taxon>Mycenaceae</taxon>
        <taxon>Mycena</taxon>
    </lineage>
</organism>
<keyword evidence="3" id="KW-1185">Reference proteome</keyword>
<reference evidence="2" key="1">
    <citation type="submission" date="2023-03" db="EMBL/GenBank/DDBJ databases">
        <title>Massive genome expansion in bonnet fungi (Mycena s.s.) driven by repeated elements and novel gene families across ecological guilds.</title>
        <authorList>
            <consortium name="Lawrence Berkeley National Laboratory"/>
            <person name="Harder C.B."/>
            <person name="Miyauchi S."/>
            <person name="Viragh M."/>
            <person name="Kuo A."/>
            <person name="Thoen E."/>
            <person name="Andreopoulos B."/>
            <person name="Lu D."/>
            <person name="Skrede I."/>
            <person name="Drula E."/>
            <person name="Henrissat B."/>
            <person name="Morin E."/>
            <person name="Kohler A."/>
            <person name="Barry K."/>
            <person name="LaButti K."/>
            <person name="Morin E."/>
            <person name="Salamov A."/>
            <person name="Lipzen A."/>
            <person name="Mereny Z."/>
            <person name="Hegedus B."/>
            <person name="Baldrian P."/>
            <person name="Stursova M."/>
            <person name="Weitz H."/>
            <person name="Taylor A."/>
            <person name="Grigoriev I.V."/>
            <person name="Nagy L.G."/>
            <person name="Martin F."/>
            <person name="Kauserud H."/>
        </authorList>
    </citation>
    <scope>NUCLEOTIDE SEQUENCE</scope>
    <source>
        <strain evidence="2">CBHHK188m</strain>
    </source>
</reference>
<comment type="caution">
    <text evidence="2">The sequence shown here is derived from an EMBL/GenBank/DDBJ whole genome shotgun (WGS) entry which is preliminary data.</text>
</comment>
<evidence type="ECO:0000313" key="3">
    <source>
        <dbReference type="Proteomes" id="UP001215280"/>
    </source>
</evidence>
<protein>
    <submittedName>
        <fullName evidence="2">Uncharacterized protein</fullName>
    </submittedName>
</protein>
<feature type="non-terminal residue" evidence="2">
    <location>
        <position position="1"/>
    </location>
</feature>
<dbReference type="EMBL" id="JARJLG010000251">
    <property type="protein sequence ID" value="KAJ7723088.1"/>
    <property type="molecule type" value="Genomic_DNA"/>
</dbReference>
<evidence type="ECO:0000313" key="2">
    <source>
        <dbReference type="EMBL" id="KAJ7723088.1"/>
    </source>
</evidence>
<proteinExistence type="predicted"/>
<accession>A0AAD7MML7</accession>
<sequence>MSEPPLTVYEERAACGMYDEIVQKLVDMGQKALGNLECPEDFVRHHDPSSWSNNIEFRDKDGFEFRTLIVGEIAGSVHGTVLRASGNHYAGTEFKPIDDSKLGVKDILALCMPTCATTHMANYYENQTIPLRAAEFLMHPWLRSTDEHTEQDDLIMCHMLPKYSVPGAGVPSPTKKAKRKLDNVRSDVRTSANAVPITSPTTARPVADLTAVTSSTVPLPPDSAIKLGTFYDPCLLPDYGGRYFRHVKAKLVQLDVCDGTTGSTEDPLILPYKFYDRRLKPGTLIYQINAHSIKVLADSDAPIEECAIMMPRNWDGSPLAPLPPPAEFASFSLNSSPKKVSVVPDNSLPLGGTHPDGDEDNAMNGAGSSKPPQKKHRKSGNSVMVIVCMSESILPGGESTAKKRPVKRRRFSAEAFLDLYAVDADHSEDDDDEGLDDGFVDDHDDLEYDAADAMFRSVQFSSEAEELAALAKRYDDEQEHVNSSRQFEREAGLVVWMHTFPDSVVSTIMSFSLAANSFQDIQSVVTTPASRGSVYVKCVRRETVEYIARTVDFVRRGVGLTQIPKEDYRWILTCPNKPEVPVTTWVRYIGRGMYHGDLAWIFDYNKQLATYDIFLVPRERRK</sequence>
<evidence type="ECO:0000256" key="1">
    <source>
        <dbReference type="SAM" id="MobiDB-lite"/>
    </source>
</evidence>